<dbReference type="OrthoDB" id="408954at2759"/>
<evidence type="ECO:0000256" key="2">
    <source>
        <dbReference type="ARBA" id="ARBA00022692"/>
    </source>
</evidence>
<organism evidence="7 8">
    <name type="scientific">Dendryphion nanum</name>
    <dbReference type="NCBI Taxonomy" id="256645"/>
    <lineage>
        <taxon>Eukaryota</taxon>
        <taxon>Fungi</taxon>
        <taxon>Dikarya</taxon>
        <taxon>Ascomycota</taxon>
        <taxon>Pezizomycotina</taxon>
        <taxon>Dothideomycetes</taxon>
        <taxon>Pleosporomycetidae</taxon>
        <taxon>Pleosporales</taxon>
        <taxon>Torulaceae</taxon>
        <taxon>Dendryphion</taxon>
    </lineage>
</organism>
<comment type="subcellular location">
    <subcellularLocation>
        <location evidence="1">Membrane</location>
    </subcellularLocation>
</comment>
<evidence type="ECO:0000313" key="7">
    <source>
        <dbReference type="EMBL" id="KAH7116080.1"/>
    </source>
</evidence>
<proteinExistence type="predicted"/>
<dbReference type="Proteomes" id="UP000700596">
    <property type="component" value="Unassembled WGS sequence"/>
</dbReference>
<feature type="domain" description="Fatty acid hydroxylase" evidence="6">
    <location>
        <begin position="162"/>
        <end position="295"/>
    </location>
</feature>
<gene>
    <name evidence="7" type="ORF">B0J11DRAFT_116936</name>
</gene>
<dbReference type="GO" id="GO:0016491">
    <property type="term" value="F:oxidoreductase activity"/>
    <property type="evidence" value="ECO:0007669"/>
    <property type="project" value="InterPro"/>
</dbReference>
<feature type="transmembrane region" description="Helical" evidence="5">
    <location>
        <begin position="53"/>
        <end position="74"/>
    </location>
</feature>
<dbReference type="EMBL" id="JAGMWT010000015">
    <property type="protein sequence ID" value="KAH7116080.1"/>
    <property type="molecule type" value="Genomic_DNA"/>
</dbReference>
<keyword evidence="3 5" id="KW-1133">Transmembrane helix</keyword>
<dbReference type="InterPro" id="IPR006694">
    <property type="entry name" value="Fatty_acid_hydroxylase"/>
</dbReference>
<keyword evidence="4 5" id="KW-0472">Membrane</keyword>
<keyword evidence="2 5" id="KW-0812">Transmembrane</keyword>
<reference evidence="7" key="1">
    <citation type="journal article" date="2021" name="Nat. Commun.">
        <title>Genetic determinants of endophytism in the Arabidopsis root mycobiome.</title>
        <authorList>
            <person name="Mesny F."/>
            <person name="Miyauchi S."/>
            <person name="Thiergart T."/>
            <person name="Pickel B."/>
            <person name="Atanasova L."/>
            <person name="Karlsson M."/>
            <person name="Huettel B."/>
            <person name="Barry K.W."/>
            <person name="Haridas S."/>
            <person name="Chen C."/>
            <person name="Bauer D."/>
            <person name="Andreopoulos W."/>
            <person name="Pangilinan J."/>
            <person name="LaButti K."/>
            <person name="Riley R."/>
            <person name="Lipzen A."/>
            <person name="Clum A."/>
            <person name="Drula E."/>
            <person name="Henrissat B."/>
            <person name="Kohler A."/>
            <person name="Grigoriev I.V."/>
            <person name="Martin F.M."/>
            <person name="Hacquard S."/>
        </authorList>
    </citation>
    <scope>NUCLEOTIDE SEQUENCE</scope>
    <source>
        <strain evidence="7">MPI-CAGE-CH-0243</strain>
    </source>
</reference>
<dbReference type="InterPro" id="IPR050307">
    <property type="entry name" value="Sterol_Desaturase_Related"/>
</dbReference>
<dbReference type="GO" id="GO:0005506">
    <property type="term" value="F:iron ion binding"/>
    <property type="evidence" value="ECO:0007669"/>
    <property type="project" value="InterPro"/>
</dbReference>
<evidence type="ECO:0000256" key="1">
    <source>
        <dbReference type="ARBA" id="ARBA00004370"/>
    </source>
</evidence>
<evidence type="ECO:0000313" key="8">
    <source>
        <dbReference type="Proteomes" id="UP000700596"/>
    </source>
</evidence>
<comment type="caution">
    <text evidence="7">The sequence shown here is derived from an EMBL/GenBank/DDBJ whole genome shotgun (WGS) entry which is preliminary data.</text>
</comment>
<evidence type="ECO:0000256" key="3">
    <source>
        <dbReference type="ARBA" id="ARBA00022989"/>
    </source>
</evidence>
<dbReference type="AlphaFoldDB" id="A0A9P9DB13"/>
<keyword evidence="8" id="KW-1185">Reference proteome</keyword>
<dbReference type="GO" id="GO:0016020">
    <property type="term" value="C:membrane"/>
    <property type="evidence" value="ECO:0007669"/>
    <property type="project" value="UniProtKB-SubCell"/>
</dbReference>
<feature type="transmembrane region" description="Helical" evidence="5">
    <location>
        <begin position="234"/>
        <end position="255"/>
    </location>
</feature>
<evidence type="ECO:0000259" key="6">
    <source>
        <dbReference type="Pfam" id="PF04116"/>
    </source>
</evidence>
<dbReference type="Pfam" id="PF04116">
    <property type="entry name" value="FA_hydroxylase"/>
    <property type="match status" value="1"/>
</dbReference>
<dbReference type="PANTHER" id="PTHR11863">
    <property type="entry name" value="STEROL DESATURASE"/>
    <property type="match status" value="1"/>
</dbReference>
<evidence type="ECO:0000256" key="5">
    <source>
        <dbReference type="SAM" id="Phobius"/>
    </source>
</evidence>
<name>A0A9P9DB13_9PLEO</name>
<evidence type="ECO:0000256" key="4">
    <source>
        <dbReference type="ARBA" id="ARBA00023136"/>
    </source>
</evidence>
<accession>A0A9P9DB13</accession>
<protein>
    <recommendedName>
        <fullName evidence="6">Fatty acid hydroxylase domain-containing protein</fullName>
    </recommendedName>
</protein>
<sequence>MSLTALLTPLTLPLASLFAIPMLSSWSTSLNLIFLSLTWTTIAVTYSPLQLEFFAPLILRLALFVLPSLLFLAFDLGVPSLAVEFKAQGELGLPGRQRGGLGRVRRVVGWSLVNVALGVGLQAGVEWVVTDVLRLRSLLLIKGSAWTLNHLPNPWSLCKHAALGLVIRNILQYYIHLHILHSENGGRLAHWHQTWHHSISVPYSITAAYDHPVCYLLHRVLPLYIPAIAFRFHIMTYLLLLALFSILDLFTYSGYNVLPSTIMLKGMARRTDAHMMSQGEGNFGPLGVLDWVHGTTLGADVVDDLRAEMDKHDVQDRTTHAIDEVGDKANGFAGKLKARARKGRGRK</sequence>
<dbReference type="GO" id="GO:0008610">
    <property type="term" value="P:lipid biosynthetic process"/>
    <property type="evidence" value="ECO:0007669"/>
    <property type="project" value="InterPro"/>
</dbReference>